<organism evidence="16">
    <name type="scientific">uncultured Solirubrobacteraceae bacterium</name>
    <dbReference type="NCBI Taxonomy" id="1162706"/>
    <lineage>
        <taxon>Bacteria</taxon>
        <taxon>Bacillati</taxon>
        <taxon>Actinomycetota</taxon>
        <taxon>Thermoleophilia</taxon>
        <taxon>Solirubrobacterales</taxon>
        <taxon>Solirubrobacteraceae</taxon>
        <taxon>environmental samples</taxon>
    </lineage>
</organism>
<dbReference type="CDD" id="cd01555">
    <property type="entry name" value="UdpNAET"/>
    <property type="match status" value="1"/>
</dbReference>
<dbReference type="GO" id="GO:0005737">
    <property type="term" value="C:cytoplasm"/>
    <property type="evidence" value="ECO:0007669"/>
    <property type="project" value="UniProtKB-SubCell"/>
</dbReference>
<evidence type="ECO:0000256" key="9">
    <source>
        <dbReference type="ARBA" id="ARBA00023316"/>
    </source>
</evidence>
<evidence type="ECO:0000256" key="2">
    <source>
        <dbReference type="ARBA" id="ARBA00004752"/>
    </source>
</evidence>
<comment type="pathway">
    <text evidence="2 13">Cell wall biogenesis; peptidoglycan biosynthesis.</text>
</comment>
<keyword evidence="4 13" id="KW-0132">Cell division</keyword>
<keyword evidence="5 13" id="KW-0808">Transferase</keyword>
<dbReference type="GO" id="GO:0071555">
    <property type="term" value="P:cell wall organization"/>
    <property type="evidence" value="ECO:0007669"/>
    <property type="project" value="UniProtKB-KW"/>
</dbReference>
<dbReference type="NCBIfam" id="TIGR01072">
    <property type="entry name" value="murA"/>
    <property type="match status" value="1"/>
</dbReference>
<comment type="subcellular location">
    <subcellularLocation>
        <location evidence="1 13">Cytoplasm</location>
    </subcellularLocation>
</comment>
<dbReference type="UniPathway" id="UPA00219"/>
<dbReference type="Gene3D" id="3.65.10.10">
    <property type="entry name" value="Enolpyruvate transferase domain"/>
    <property type="match status" value="2"/>
</dbReference>
<keyword evidence="7 13" id="KW-0573">Peptidoglycan synthesis</keyword>
<accession>A0A6J4RVU9</accession>
<name>A0A6J4RVU9_9ACTN</name>
<keyword evidence="6 13" id="KW-0133">Cell shape</keyword>
<feature type="binding site" evidence="13">
    <location>
        <position position="122"/>
    </location>
    <ligand>
        <name>UDP-N-acetyl-alpha-D-glucosamine</name>
        <dbReference type="ChEBI" id="CHEBI:57705"/>
    </ligand>
</feature>
<evidence type="ECO:0000256" key="1">
    <source>
        <dbReference type="ARBA" id="ARBA00004496"/>
    </source>
</evidence>
<comment type="caution">
    <text evidence="13">Lacks conserved residue(s) required for the propagation of feature annotation.</text>
</comment>
<evidence type="ECO:0000256" key="4">
    <source>
        <dbReference type="ARBA" id="ARBA00022618"/>
    </source>
</evidence>
<evidence type="ECO:0000256" key="13">
    <source>
        <dbReference type="HAMAP-Rule" id="MF_00111"/>
    </source>
</evidence>
<feature type="binding site" evidence="13">
    <location>
        <position position="366"/>
    </location>
    <ligand>
        <name>UDP-N-acetyl-alpha-D-glucosamine</name>
        <dbReference type="ChEBI" id="CHEBI:57705"/>
    </ligand>
</feature>
<sequence length="459" mass="49256">MTATLAQPLQAITARPTPQGPRLRPSPPMEKFVIDGGVALSGTVVPAGNKNGALPILAASLLSAEEVVVRNVPRIRDVEAMLELLELLGVTVDRRSEHSVALCAAGVTADAVIEKHVADRIRASFLLAGPLLARFGRVNMPPPGGDVIGRRRLDPHLDAFRALGGEERFEDSVIIIEAAGGRLRAGEVFMDEPSVMATENALMASALTPGTTVIGNAACEPHVQDLARMLVSMGAGIEGIGSNRLIVHGQSELGGCDHRIAPDHIEIGSFVAMAGMTGGEMRIKDTEPADLRMIRLVFEKLGLHTTFDGNDLLVPGDQTLLVARDLGGHVYKVQDGPWPQFPADLTSIAVALATQSEGQVLVHEWMFESRLFFCDKLVSMGAKIHISDPHRALVMGPAPLRGARVESPDIRAGMAVLLAALSAQGRTEIYNIRQIDRGYERIDERLRSLGARIERVVVE</sequence>
<evidence type="ECO:0000256" key="12">
    <source>
        <dbReference type="ARBA" id="ARBA00047527"/>
    </source>
</evidence>
<dbReference type="GO" id="GO:0051301">
    <property type="term" value="P:cell division"/>
    <property type="evidence" value="ECO:0007669"/>
    <property type="project" value="UniProtKB-KW"/>
</dbReference>
<feature type="domain" description="Enolpyruvate transferase" evidence="15">
    <location>
        <begin position="35"/>
        <end position="446"/>
    </location>
</feature>
<comment type="function">
    <text evidence="10 13">Cell wall formation. Adds enolpyruvyl to UDP-N-acetylglucosamine.</text>
</comment>
<dbReference type="EC" id="2.5.1.7" evidence="13"/>
<dbReference type="Pfam" id="PF00275">
    <property type="entry name" value="EPSP_synthase"/>
    <property type="match status" value="1"/>
</dbReference>
<evidence type="ECO:0000256" key="6">
    <source>
        <dbReference type="ARBA" id="ARBA00022960"/>
    </source>
</evidence>
<dbReference type="GO" id="GO:0019277">
    <property type="term" value="P:UDP-N-acetylgalactosamine biosynthetic process"/>
    <property type="evidence" value="ECO:0007669"/>
    <property type="project" value="InterPro"/>
</dbReference>
<evidence type="ECO:0000313" key="16">
    <source>
        <dbReference type="EMBL" id="CAA9477195.1"/>
    </source>
</evidence>
<comment type="similarity">
    <text evidence="11 13">Belongs to the EPSP synthase family. MurA subfamily.</text>
</comment>
<keyword evidence="3 13" id="KW-0963">Cytoplasm</keyword>
<feature type="active site" description="Proton donor" evidence="13">
    <location>
        <position position="146"/>
    </location>
</feature>
<evidence type="ECO:0000259" key="15">
    <source>
        <dbReference type="Pfam" id="PF00275"/>
    </source>
</evidence>
<dbReference type="InterPro" id="IPR013792">
    <property type="entry name" value="RNA3'P_cycl/enolpyr_Trfase_a/b"/>
</dbReference>
<evidence type="ECO:0000256" key="10">
    <source>
        <dbReference type="ARBA" id="ARBA00037534"/>
    </source>
</evidence>
<evidence type="ECO:0000256" key="11">
    <source>
        <dbReference type="ARBA" id="ARBA00038367"/>
    </source>
</evidence>
<feature type="binding site" evidence="13">
    <location>
        <position position="344"/>
    </location>
    <ligand>
        <name>UDP-N-acetyl-alpha-D-glucosamine</name>
        <dbReference type="ChEBI" id="CHEBI:57705"/>
    </ligand>
</feature>
<evidence type="ECO:0000256" key="8">
    <source>
        <dbReference type="ARBA" id="ARBA00023306"/>
    </source>
</evidence>
<feature type="binding site" evidence="13">
    <location>
        <begin position="50"/>
        <end position="51"/>
    </location>
    <ligand>
        <name>phosphoenolpyruvate</name>
        <dbReference type="ChEBI" id="CHEBI:58702"/>
    </ligand>
</feature>
<dbReference type="GO" id="GO:0008360">
    <property type="term" value="P:regulation of cell shape"/>
    <property type="evidence" value="ECO:0007669"/>
    <property type="project" value="UniProtKB-KW"/>
</dbReference>
<protein>
    <recommendedName>
        <fullName evidence="13">UDP-N-acetylglucosamine 1-carboxyvinyltransferase</fullName>
        <ecNumber evidence="13">2.5.1.7</ecNumber>
    </recommendedName>
    <alternativeName>
        <fullName evidence="13">Enoylpyruvate transferase</fullName>
    </alternativeName>
    <alternativeName>
        <fullName evidence="13">UDP-N-acetylglucosamine enolpyruvyl transferase</fullName>
        <shortName evidence="13">EPT</shortName>
    </alternativeName>
</protein>
<keyword evidence="8 13" id="KW-0131">Cell cycle</keyword>
<proteinExistence type="inferred from homology"/>
<reference evidence="16" key="1">
    <citation type="submission" date="2020-02" db="EMBL/GenBank/DDBJ databases">
        <authorList>
            <person name="Meier V. D."/>
        </authorList>
    </citation>
    <scope>NUCLEOTIDE SEQUENCE</scope>
    <source>
        <strain evidence="16">AVDCRST_MAG53</strain>
    </source>
</reference>
<dbReference type="AlphaFoldDB" id="A0A6J4RVU9"/>
<dbReference type="InterPro" id="IPR036968">
    <property type="entry name" value="Enolpyruvate_Tfrase_sf"/>
</dbReference>
<dbReference type="InterPro" id="IPR005750">
    <property type="entry name" value="UDP_GlcNAc_COvinyl_MurA"/>
</dbReference>
<evidence type="ECO:0000256" key="3">
    <source>
        <dbReference type="ARBA" id="ARBA00022490"/>
    </source>
</evidence>
<gene>
    <name evidence="13" type="primary">murA</name>
    <name evidence="16" type="ORF">AVDCRST_MAG53-346</name>
</gene>
<dbReference type="GO" id="GO:0009252">
    <property type="term" value="P:peptidoglycan biosynthetic process"/>
    <property type="evidence" value="ECO:0007669"/>
    <property type="project" value="UniProtKB-UniRule"/>
</dbReference>
<dbReference type="InterPro" id="IPR050068">
    <property type="entry name" value="MurA_subfamily"/>
</dbReference>
<evidence type="ECO:0000256" key="5">
    <source>
        <dbReference type="ARBA" id="ARBA00022679"/>
    </source>
</evidence>
<keyword evidence="9 13" id="KW-0961">Cell wall biogenesis/degradation</keyword>
<feature type="region of interest" description="Disordered" evidence="14">
    <location>
        <begin position="1"/>
        <end position="26"/>
    </location>
</feature>
<evidence type="ECO:0000256" key="14">
    <source>
        <dbReference type="SAM" id="MobiDB-lite"/>
    </source>
</evidence>
<dbReference type="PANTHER" id="PTHR43783">
    <property type="entry name" value="UDP-N-ACETYLGLUCOSAMINE 1-CARBOXYVINYLTRANSFERASE"/>
    <property type="match status" value="1"/>
</dbReference>
<evidence type="ECO:0000256" key="7">
    <source>
        <dbReference type="ARBA" id="ARBA00022984"/>
    </source>
</evidence>
<dbReference type="NCBIfam" id="NF006873">
    <property type="entry name" value="PRK09369.1"/>
    <property type="match status" value="1"/>
</dbReference>
<comment type="catalytic activity">
    <reaction evidence="12 13">
        <text>phosphoenolpyruvate + UDP-N-acetyl-alpha-D-glucosamine = UDP-N-acetyl-3-O-(1-carboxyvinyl)-alpha-D-glucosamine + phosphate</text>
        <dbReference type="Rhea" id="RHEA:18681"/>
        <dbReference type="ChEBI" id="CHEBI:43474"/>
        <dbReference type="ChEBI" id="CHEBI:57705"/>
        <dbReference type="ChEBI" id="CHEBI:58702"/>
        <dbReference type="ChEBI" id="CHEBI:68483"/>
        <dbReference type="EC" id="2.5.1.7"/>
    </reaction>
</comment>
<dbReference type="PANTHER" id="PTHR43783:SF1">
    <property type="entry name" value="UDP-N-ACETYLGLUCOSAMINE 1-CARBOXYVINYLTRANSFERASE"/>
    <property type="match status" value="1"/>
</dbReference>
<dbReference type="GO" id="GO:0008760">
    <property type="term" value="F:UDP-N-acetylglucosamine 1-carboxyvinyltransferase activity"/>
    <property type="evidence" value="ECO:0007669"/>
    <property type="project" value="UniProtKB-UniRule"/>
</dbReference>
<dbReference type="SUPFAM" id="SSF55205">
    <property type="entry name" value="EPT/RTPC-like"/>
    <property type="match status" value="1"/>
</dbReference>
<dbReference type="InterPro" id="IPR001986">
    <property type="entry name" value="Enolpyruvate_Tfrase_dom"/>
</dbReference>
<dbReference type="HAMAP" id="MF_00111">
    <property type="entry name" value="MurA"/>
    <property type="match status" value="1"/>
</dbReference>
<dbReference type="EMBL" id="CADCVR010000016">
    <property type="protein sequence ID" value="CAA9477195.1"/>
    <property type="molecule type" value="Genomic_DNA"/>
</dbReference>